<proteinExistence type="predicted"/>
<keyword evidence="2" id="KW-1185">Reference proteome</keyword>
<organism evidence="1 2">
    <name type="scientific">Sphingobium olei</name>
    <dbReference type="NCBI Taxonomy" id="420955"/>
    <lineage>
        <taxon>Bacteria</taxon>
        <taxon>Pseudomonadati</taxon>
        <taxon>Pseudomonadota</taxon>
        <taxon>Alphaproteobacteria</taxon>
        <taxon>Sphingomonadales</taxon>
        <taxon>Sphingomonadaceae</taxon>
        <taxon>Sphingobium</taxon>
    </lineage>
</organism>
<dbReference type="EMBL" id="JBHTLS010000126">
    <property type="protein sequence ID" value="MFD1105571.1"/>
    <property type="molecule type" value="Genomic_DNA"/>
</dbReference>
<accession>A0ABW3NYT4</accession>
<reference evidence="2" key="1">
    <citation type="journal article" date="2019" name="Int. J. Syst. Evol. Microbiol.">
        <title>The Global Catalogue of Microorganisms (GCM) 10K type strain sequencing project: providing services to taxonomists for standard genome sequencing and annotation.</title>
        <authorList>
            <consortium name="The Broad Institute Genomics Platform"/>
            <consortium name="The Broad Institute Genome Sequencing Center for Infectious Disease"/>
            <person name="Wu L."/>
            <person name="Ma J."/>
        </authorList>
    </citation>
    <scope>NUCLEOTIDE SEQUENCE [LARGE SCALE GENOMIC DNA]</scope>
    <source>
        <strain evidence="2">CCUG 54329</strain>
    </source>
</reference>
<name>A0ABW3NYT4_9SPHN</name>
<comment type="caution">
    <text evidence="1">The sequence shown here is derived from an EMBL/GenBank/DDBJ whole genome shotgun (WGS) entry which is preliminary data.</text>
</comment>
<protein>
    <submittedName>
        <fullName evidence="1">Uncharacterized protein</fullName>
    </submittedName>
</protein>
<dbReference type="Proteomes" id="UP001597203">
    <property type="component" value="Unassembled WGS sequence"/>
</dbReference>
<evidence type="ECO:0000313" key="1">
    <source>
        <dbReference type="EMBL" id="MFD1105571.1"/>
    </source>
</evidence>
<evidence type="ECO:0000313" key="2">
    <source>
        <dbReference type="Proteomes" id="UP001597203"/>
    </source>
</evidence>
<dbReference type="RefSeq" id="WP_380911452.1">
    <property type="nucleotide sequence ID" value="NZ_JBHTLS010000126.1"/>
</dbReference>
<sequence length="103" mass="11634">MTDEFDNRVLRQWRDERNRVLRDMDSLNMAEDDLIDDGIALMDIARDARGGFPRQPLAIKQRTPNLLLSNATYAGGELSVEFRKPFECLVDFPTGGGGNPPRP</sequence>
<gene>
    <name evidence="1" type="ORF">ACFQ24_11910</name>
</gene>